<keyword evidence="3" id="KW-1185">Reference proteome</keyword>
<dbReference type="AlphaFoldDB" id="A0AAD9M3U8"/>
<feature type="region of interest" description="Disordered" evidence="1">
    <location>
        <begin position="20"/>
        <end position="90"/>
    </location>
</feature>
<comment type="caution">
    <text evidence="2">The sequence shown here is derived from an EMBL/GenBank/DDBJ whole genome shotgun (WGS) entry which is preliminary data.</text>
</comment>
<dbReference type="Proteomes" id="UP001232148">
    <property type="component" value="Unassembled WGS sequence"/>
</dbReference>
<reference evidence="2" key="1">
    <citation type="submission" date="2021-06" db="EMBL/GenBank/DDBJ databases">
        <title>Comparative genomics, transcriptomics and evolutionary studies reveal genomic signatures of adaptation to plant cell wall in hemibiotrophic fungi.</title>
        <authorList>
            <consortium name="DOE Joint Genome Institute"/>
            <person name="Baroncelli R."/>
            <person name="Diaz J.F."/>
            <person name="Benocci T."/>
            <person name="Peng M."/>
            <person name="Battaglia E."/>
            <person name="Haridas S."/>
            <person name="Andreopoulos W."/>
            <person name="Labutti K."/>
            <person name="Pangilinan J."/>
            <person name="Floch G.L."/>
            <person name="Makela M.R."/>
            <person name="Henrissat B."/>
            <person name="Grigoriev I.V."/>
            <person name="Crouch J.A."/>
            <person name="De Vries R.P."/>
            <person name="Sukno S.A."/>
            <person name="Thon M.R."/>
        </authorList>
    </citation>
    <scope>NUCLEOTIDE SEQUENCE</scope>
    <source>
        <strain evidence="2">MAFF235873</strain>
    </source>
</reference>
<feature type="compositionally biased region" description="Polar residues" evidence="1">
    <location>
        <begin position="66"/>
        <end position="82"/>
    </location>
</feature>
<accession>A0AAD9M3U8</accession>
<proteinExistence type="predicted"/>
<evidence type="ECO:0000313" key="3">
    <source>
        <dbReference type="Proteomes" id="UP001232148"/>
    </source>
</evidence>
<gene>
    <name evidence="2" type="ORF">LX32DRAFT_227370</name>
</gene>
<feature type="compositionally biased region" description="Low complexity" evidence="1">
    <location>
        <begin position="20"/>
        <end position="34"/>
    </location>
</feature>
<organism evidence="2 3">
    <name type="scientific">Colletotrichum zoysiae</name>
    <dbReference type="NCBI Taxonomy" id="1216348"/>
    <lineage>
        <taxon>Eukaryota</taxon>
        <taxon>Fungi</taxon>
        <taxon>Dikarya</taxon>
        <taxon>Ascomycota</taxon>
        <taxon>Pezizomycotina</taxon>
        <taxon>Sordariomycetes</taxon>
        <taxon>Hypocreomycetidae</taxon>
        <taxon>Glomerellales</taxon>
        <taxon>Glomerellaceae</taxon>
        <taxon>Colletotrichum</taxon>
        <taxon>Colletotrichum graminicola species complex</taxon>
    </lineage>
</organism>
<evidence type="ECO:0000313" key="2">
    <source>
        <dbReference type="EMBL" id="KAK2032099.1"/>
    </source>
</evidence>
<feature type="compositionally biased region" description="Low complexity" evidence="1">
    <location>
        <begin position="43"/>
        <end position="57"/>
    </location>
</feature>
<name>A0AAD9M3U8_9PEZI</name>
<dbReference type="EMBL" id="MU842834">
    <property type="protein sequence ID" value="KAK2032099.1"/>
    <property type="molecule type" value="Genomic_DNA"/>
</dbReference>
<evidence type="ECO:0000256" key="1">
    <source>
        <dbReference type="SAM" id="MobiDB-lite"/>
    </source>
</evidence>
<sequence>MPLLDDLRYFVQDGEAAKPAAKSAAKPAAKANILPPAPAGNGSLPASSLPPSLTHSLPPTPLLQGSRCSQSKRTCPPTSSGSVHYGYQEKTQAKQGPLTLLISLEHTKNRDRCRPCLVPSASVGAKPRTVT</sequence>
<protein>
    <submittedName>
        <fullName evidence="2">Uncharacterized protein</fullName>
    </submittedName>
</protein>